<evidence type="ECO:0000256" key="1">
    <source>
        <dbReference type="SAM" id="MobiDB-lite"/>
    </source>
</evidence>
<gene>
    <name evidence="2" type="ORF">PHYPO_G00155430</name>
</gene>
<evidence type="ECO:0000313" key="2">
    <source>
        <dbReference type="EMBL" id="KAB5523690.1"/>
    </source>
</evidence>
<dbReference type="AlphaFoldDB" id="A0A5N5K1T2"/>
<sequence length="140" mass="15163">MGGERESEGRERERERGERARRGRERGTESAGGPDLAVGTDTGMVEARRLIARGDIARPTLETGTGRGSTDIKTAIALAPTLTGGRRRGRRTPESGSAPCRRSDGESTEERTGGGKTAGETRSESRARERGRSRPRRWAD</sequence>
<name>A0A5N5K1T2_PANHP</name>
<feature type="compositionally biased region" description="Basic and acidic residues" evidence="1">
    <location>
        <begin position="1"/>
        <end position="28"/>
    </location>
</feature>
<organism evidence="2 3">
    <name type="scientific">Pangasianodon hypophthalmus</name>
    <name type="common">Striped catfish</name>
    <name type="synonym">Helicophagus hypophthalmus</name>
    <dbReference type="NCBI Taxonomy" id="310915"/>
    <lineage>
        <taxon>Eukaryota</taxon>
        <taxon>Metazoa</taxon>
        <taxon>Chordata</taxon>
        <taxon>Craniata</taxon>
        <taxon>Vertebrata</taxon>
        <taxon>Euteleostomi</taxon>
        <taxon>Actinopterygii</taxon>
        <taxon>Neopterygii</taxon>
        <taxon>Teleostei</taxon>
        <taxon>Ostariophysi</taxon>
        <taxon>Siluriformes</taxon>
        <taxon>Pangasiidae</taxon>
        <taxon>Pangasianodon</taxon>
    </lineage>
</organism>
<protein>
    <submittedName>
        <fullName evidence="2">Uncharacterized protein</fullName>
    </submittedName>
</protein>
<accession>A0A5N5K1T2</accession>
<reference evidence="2 3" key="1">
    <citation type="submission" date="2019-06" db="EMBL/GenBank/DDBJ databases">
        <title>A chromosome-scale genome assembly of the striped catfish, Pangasianodon hypophthalmus.</title>
        <authorList>
            <person name="Wen M."/>
            <person name="Zahm M."/>
            <person name="Roques C."/>
            <person name="Cabau C."/>
            <person name="Klopp C."/>
            <person name="Donnadieu C."/>
            <person name="Jouanno E."/>
            <person name="Avarre J.-C."/>
            <person name="Campet M."/>
            <person name="Ha T.T.T."/>
            <person name="Dugue R."/>
            <person name="Lampietro C."/>
            <person name="Louis A."/>
            <person name="Herpin A."/>
            <person name="Echchiki A."/>
            <person name="Berthelot C."/>
            <person name="Parey E."/>
            <person name="Roest-Crollius H."/>
            <person name="Braasch I."/>
            <person name="Postlethwait J."/>
            <person name="Bobe J."/>
            <person name="Montfort J."/>
            <person name="Bouchez O."/>
            <person name="Begum T."/>
            <person name="Schartl M."/>
            <person name="Guiguen Y."/>
        </authorList>
    </citation>
    <scope>NUCLEOTIDE SEQUENCE [LARGE SCALE GENOMIC DNA]</scope>
    <source>
        <strain evidence="2 3">Indonesia</strain>
        <tissue evidence="2">Blood</tissue>
    </source>
</reference>
<evidence type="ECO:0000313" key="3">
    <source>
        <dbReference type="Proteomes" id="UP000327468"/>
    </source>
</evidence>
<keyword evidence="3" id="KW-1185">Reference proteome</keyword>
<dbReference type="EMBL" id="VFJC01000027">
    <property type="protein sequence ID" value="KAB5523690.1"/>
    <property type="molecule type" value="Genomic_DNA"/>
</dbReference>
<dbReference type="Proteomes" id="UP000327468">
    <property type="component" value="Chromosome 26"/>
</dbReference>
<proteinExistence type="predicted"/>
<feature type="region of interest" description="Disordered" evidence="1">
    <location>
        <begin position="1"/>
        <end position="140"/>
    </location>
</feature>
<feature type="compositionally biased region" description="Basic and acidic residues" evidence="1">
    <location>
        <begin position="101"/>
        <end position="140"/>
    </location>
</feature>
<comment type="caution">
    <text evidence="2">The sequence shown here is derived from an EMBL/GenBank/DDBJ whole genome shotgun (WGS) entry which is preliminary data.</text>
</comment>